<gene>
    <name evidence="1" type="ORF">SDC9_176957</name>
</gene>
<organism evidence="1">
    <name type="scientific">bioreactor metagenome</name>
    <dbReference type="NCBI Taxonomy" id="1076179"/>
    <lineage>
        <taxon>unclassified sequences</taxon>
        <taxon>metagenomes</taxon>
        <taxon>ecological metagenomes</taxon>
    </lineage>
</organism>
<name>A0A645GZM2_9ZZZZ</name>
<dbReference type="EMBL" id="VSSQ01080245">
    <property type="protein sequence ID" value="MPN29504.1"/>
    <property type="molecule type" value="Genomic_DNA"/>
</dbReference>
<protein>
    <submittedName>
        <fullName evidence="1">Uncharacterized protein</fullName>
    </submittedName>
</protein>
<evidence type="ECO:0000313" key="1">
    <source>
        <dbReference type="EMBL" id="MPN29504.1"/>
    </source>
</evidence>
<dbReference type="AlphaFoldDB" id="A0A645GZM2"/>
<proteinExistence type="predicted"/>
<comment type="caution">
    <text evidence="1">The sequence shown here is derived from an EMBL/GenBank/DDBJ whole genome shotgun (WGS) entry which is preliminary data.</text>
</comment>
<reference evidence="1" key="1">
    <citation type="submission" date="2019-08" db="EMBL/GenBank/DDBJ databases">
        <authorList>
            <person name="Kucharzyk K."/>
            <person name="Murdoch R.W."/>
            <person name="Higgins S."/>
            <person name="Loffler F."/>
        </authorList>
    </citation>
    <scope>NUCLEOTIDE SEQUENCE</scope>
</reference>
<sequence length="50" mass="5249">MRGGDGIEGVFRIHHIKGLAAKPDAPCPEIFQHPDGALPDMNAIGSRGVV</sequence>
<accession>A0A645GZM2</accession>